<feature type="non-terminal residue" evidence="2">
    <location>
        <position position="1"/>
    </location>
</feature>
<evidence type="ECO:0000313" key="3">
    <source>
        <dbReference type="EMBL" id="CAK9085257.1"/>
    </source>
</evidence>
<evidence type="ECO:0000313" key="4">
    <source>
        <dbReference type="Proteomes" id="UP001642464"/>
    </source>
</evidence>
<name>A0ABP0PUA9_9DINO</name>
<gene>
    <name evidence="2" type="ORF">SCF082_LOCUS37806</name>
    <name evidence="3" type="ORF">SCF082_LOCUS40393</name>
</gene>
<organism evidence="2 4">
    <name type="scientific">Durusdinium trenchii</name>
    <dbReference type="NCBI Taxonomy" id="1381693"/>
    <lineage>
        <taxon>Eukaryota</taxon>
        <taxon>Sar</taxon>
        <taxon>Alveolata</taxon>
        <taxon>Dinophyceae</taxon>
        <taxon>Suessiales</taxon>
        <taxon>Symbiodiniaceae</taxon>
        <taxon>Durusdinium</taxon>
    </lineage>
</organism>
<dbReference type="EMBL" id="CAXAMM010039264">
    <property type="protein sequence ID" value="CAK9085257.1"/>
    <property type="molecule type" value="Genomic_DNA"/>
</dbReference>
<comment type="caution">
    <text evidence="2">The sequence shown here is derived from an EMBL/GenBank/DDBJ whole genome shotgun (WGS) entry which is preliminary data.</text>
</comment>
<dbReference type="Proteomes" id="UP001642464">
    <property type="component" value="Unassembled WGS sequence"/>
</dbReference>
<evidence type="ECO:0000256" key="1">
    <source>
        <dbReference type="SAM" id="MobiDB-lite"/>
    </source>
</evidence>
<proteinExistence type="predicted"/>
<protein>
    <submittedName>
        <fullName evidence="2">Uncharacterized protein</fullName>
    </submittedName>
</protein>
<feature type="region of interest" description="Disordered" evidence="1">
    <location>
        <begin position="76"/>
        <end position="105"/>
    </location>
</feature>
<keyword evidence="4" id="KW-1185">Reference proteome</keyword>
<reference evidence="2 4" key="1">
    <citation type="submission" date="2024-02" db="EMBL/GenBank/DDBJ databases">
        <authorList>
            <person name="Chen Y."/>
            <person name="Shah S."/>
            <person name="Dougan E. K."/>
            <person name="Thang M."/>
            <person name="Chan C."/>
        </authorList>
    </citation>
    <scope>NUCLEOTIDE SEQUENCE [LARGE SCALE GENOMIC DNA]</scope>
</reference>
<dbReference type="EMBL" id="CAXAMM010038576">
    <property type="protein sequence ID" value="CAK9079192.1"/>
    <property type="molecule type" value="Genomic_DNA"/>
</dbReference>
<evidence type="ECO:0000313" key="2">
    <source>
        <dbReference type="EMBL" id="CAK9079192.1"/>
    </source>
</evidence>
<sequence length="105" mass="11445">ELLEMQGIPQFDDSLKAMKLEVPLFNPNVVSQAAQRRLAGNAFHLACSTAFMAFILPFLEKRSRVGALMNTLESQGAVECESQASQEEGPESEDEVGEEADGDIN</sequence>
<accession>A0ABP0PUA9</accession>
<feature type="compositionally biased region" description="Acidic residues" evidence="1">
    <location>
        <begin position="88"/>
        <end position="105"/>
    </location>
</feature>